<dbReference type="InterPro" id="IPR006059">
    <property type="entry name" value="SBP"/>
</dbReference>
<comment type="similarity">
    <text evidence="2">Belongs to the bacterial solute-binding protein 1 family.</text>
</comment>
<dbReference type="SUPFAM" id="SSF53850">
    <property type="entry name" value="Periplasmic binding protein-like II"/>
    <property type="match status" value="1"/>
</dbReference>
<sequence length="458" mass="49999">MNHWNSGTAAALLSAILMGGSAAVFTTMPAYAQETVKLELWSRQDPSGPLRAGNVVKAAERLNKELEAEGSPKRVEVAVRESPAKGFDDDALQLLKVFGIDQGPDMFIAAHEWVCAFQEDGFLLKLDDYIAKYPQHFGTIFPSLWSSAKCPDGTYAIPQDAEARMFFYNKKLLREAGYDDAFVDALPERALSGDLTMDELIDIAKQVVDKTKAKYGILHRPNKGPDYIMAFNAYGNDFVDPASGNLLLERDKLAAAFGWFERAVKEGVIPANNTAMEFDALRKEFYTGNAAFWMYGIWDLGSVAFPTYGLPKDEKGFFADWGWIAGPAAAKGGSPVSLTHPIVYAISASTKEPELAVRLLGHASAADLNTDHAVTTTHIGIKPEQLEDPRYAEAWPLAKATELLKITKFLPNNAQFGELNGIIYAAIQGIESGRLSADDAAEFVIDEASASLEDVVVK</sequence>
<dbReference type="Pfam" id="PF01547">
    <property type="entry name" value="SBP_bac_1"/>
    <property type="match status" value="1"/>
</dbReference>
<organism evidence="5 6">
    <name type="scientific">Allomesorhizobium camelthorni</name>
    <dbReference type="NCBI Taxonomy" id="475069"/>
    <lineage>
        <taxon>Bacteria</taxon>
        <taxon>Pseudomonadati</taxon>
        <taxon>Pseudomonadota</taxon>
        <taxon>Alphaproteobacteria</taxon>
        <taxon>Hyphomicrobiales</taxon>
        <taxon>Phyllobacteriaceae</taxon>
        <taxon>Allomesorhizobium</taxon>
    </lineage>
</organism>
<name>A0A6G4WM13_9HYPH</name>
<evidence type="ECO:0000313" key="5">
    <source>
        <dbReference type="EMBL" id="NGO55639.1"/>
    </source>
</evidence>
<evidence type="ECO:0000256" key="4">
    <source>
        <dbReference type="SAM" id="SignalP"/>
    </source>
</evidence>
<dbReference type="PANTHER" id="PTHR43649:SF12">
    <property type="entry name" value="DIACETYLCHITOBIOSE BINDING PROTEIN DASA"/>
    <property type="match status" value="1"/>
</dbReference>
<proteinExistence type="inferred from homology"/>
<evidence type="ECO:0000313" key="6">
    <source>
        <dbReference type="Proteomes" id="UP001642900"/>
    </source>
</evidence>
<reference evidence="5 6" key="1">
    <citation type="submission" date="2020-02" db="EMBL/GenBank/DDBJ databases">
        <title>Genome sequence of strain CCNWXJ40-4.</title>
        <authorList>
            <person name="Gao J."/>
            <person name="Sun J."/>
        </authorList>
    </citation>
    <scope>NUCLEOTIDE SEQUENCE [LARGE SCALE GENOMIC DNA]</scope>
    <source>
        <strain evidence="5 6">CCNWXJ 40-4</strain>
    </source>
</reference>
<keyword evidence="3" id="KW-0574">Periplasm</keyword>
<comment type="caution">
    <text evidence="5">The sequence shown here is derived from an EMBL/GenBank/DDBJ whole genome shotgun (WGS) entry which is preliminary data.</text>
</comment>
<dbReference type="AlphaFoldDB" id="A0A6G4WM13"/>
<keyword evidence="4" id="KW-0732">Signal</keyword>
<evidence type="ECO:0000256" key="2">
    <source>
        <dbReference type="ARBA" id="ARBA00008520"/>
    </source>
</evidence>
<evidence type="ECO:0000256" key="3">
    <source>
        <dbReference type="ARBA" id="ARBA00022764"/>
    </source>
</evidence>
<dbReference type="GO" id="GO:0042597">
    <property type="term" value="C:periplasmic space"/>
    <property type="evidence" value="ECO:0007669"/>
    <property type="project" value="UniProtKB-SubCell"/>
</dbReference>
<evidence type="ECO:0000256" key="1">
    <source>
        <dbReference type="ARBA" id="ARBA00004418"/>
    </source>
</evidence>
<accession>A0A6G4WM13</accession>
<feature type="chain" id="PRO_5026244578" evidence="4">
    <location>
        <begin position="33"/>
        <end position="458"/>
    </location>
</feature>
<dbReference type="InterPro" id="IPR050490">
    <property type="entry name" value="Bact_solute-bd_prot1"/>
</dbReference>
<dbReference type="Proteomes" id="UP001642900">
    <property type="component" value="Unassembled WGS sequence"/>
</dbReference>
<protein>
    <submittedName>
        <fullName evidence="5">Extracellular solute-binding protein</fullName>
    </submittedName>
</protein>
<comment type="subcellular location">
    <subcellularLocation>
        <location evidence="1">Periplasm</location>
    </subcellularLocation>
</comment>
<dbReference type="EMBL" id="JAAKZF010000115">
    <property type="protein sequence ID" value="NGO55639.1"/>
    <property type="molecule type" value="Genomic_DNA"/>
</dbReference>
<keyword evidence="6" id="KW-1185">Reference proteome</keyword>
<gene>
    <name evidence="5" type="ORF">G6N73_32215</name>
</gene>
<dbReference type="Gene3D" id="3.40.190.10">
    <property type="entry name" value="Periplasmic binding protein-like II"/>
    <property type="match status" value="1"/>
</dbReference>
<dbReference type="PANTHER" id="PTHR43649">
    <property type="entry name" value="ARABINOSE-BINDING PROTEIN-RELATED"/>
    <property type="match status" value="1"/>
</dbReference>
<dbReference type="RefSeq" id="WP_165033989.1">
    <property type="nucleotide sequence ID" value="NZ_JAAKZF010000115.1"/>
</dbReference>
<feature type="signal peptide" evidence="4">
    <location>
        <begin position="1"/>
        <end position="32"/>
    </location>
</feature>